<accession>A0A4R2R3H0</accession>
<dbReference type="InterPro" id="IPR012296">
    <property type="entry name" value="Nuclease_put_TT1808"/>
</dbReference>
<dbReference type="Gene3D" id="3.90.1570.10">
    <property type="entry name" value="tt1808, chain A"/>
    <property type="match status" value="1"/>
</dbReference>
<keyword evidence="3" id="KW-1185">Reference proteome</keyword>
<dbReference type="Proteomes" id="UP000294911">
    <property type="component" value="Unassembled WGS sequence"/>
</dbReference>
<evidence type="ECO:0000313" key="2">
    <source>
        <dbReference type="EMBL" id="TCP57370.1"/>
    </source>
</evidence>
<dbReference type="SUPFAM" id="SSF52980">
    <property type="entry name" value="Restriction endonuclease-like"/>
    <property type="match status" value="1"/>
</dbReference>
<dbReference type="CDD" id="cd06260">
    <property type="entry name" value="DUF820-like"/>
    <property type="match status" value="1"/>
</dbReference>
<dbReference type="EMBL" id="SLXQ01000001">
    <property type="protein sequence ID" value="TCP57370.1"/>
    <property type="molecule type" value="Genomic_DNA"/>
</dbReference>
<protein>
    <submittedName>
        <fullName evidence="2">Putative restriction endonuclease</fullName>
    </submittedName>
</protein>
<comment type="caution">
    <text evidence="2">The sequence shown here is derived from an EMBL/GenBank/DDBJ whole genome shotgun (WGS) entry which is preliminary data.</text>
</comment>
<dbReference type="GO" id="GO:0004519">
    <property type="term" value="F:endonuclease activity"/>
    <property type="evidence" value="ECO:0007669"/>
    <property type="project" value="UniProtKB-KW"/>
</dbReference>
<dbReference type="Pfam" id="PF05685">
    <property type="entry name" value="Uma2"/>
    <property type="match status" value="1"/>
</dbReference>
<keyword evidence="2" id="KW-0255">Endonuclease</keyword>
<organism evidence="2 3">
    <name type="scientific">Tamaricihabitans halophyticus</name>
    <dbReference type="NCBI Taxonomy" id="1262583"/>
    <lineage>
        <taxon>Bacteria</taxon>
        <taxon>Bacillati</taxon>
        <taxon>Actinomycetota</taxon>
        <taxon>Actinomycetes</taxon>
        <taxon>Pseudonocardiales</taxon>
        <taxon>Pseudonocardiaceae</taxon>
        <taxon>Tamaricihabitans</taxon>
    </lineage>
</organism>
<proteinExistence type="predicted"/>
<evidence type="ECO:0000313" key="3">
    <source>
        <dbReference type="Proteomes" id="UP000294911"/>
    </source>
</evidence>
<dbReference type="InterPro" id="IPR008538">
    <property type="entry name" value="Uma2"/>
</dbReference>
<name>A0A4R2R3H0_9PSEU</name>
<reference evidence="2 3" key="1">
    <citation type="submission" date="2019-03" db="EMBL/GenBank/DDBJ databases">
        <title>Genomic Encyclopedia of Type Strains, Phase IV (KMG-IV): sequencing the most valuable type-strain genomes for metagenomic binning, comparative biology and taxonomic classification.</title>
        <authorList>
            <person name="Goeker M."/>
        </authorList>
    </citation>
    <scope>NUCLEOTIDE SEQUENCE [LARGE SCALE GENOMIC DNA]</scope>
    <source>
        <strain evidence="2 3">DSM 45765</strain>
    </source>
</reference>
<dbReference type="RefSeq" id="WP_165912839.1">
    <property type="nucleotide sequence ID" value="NZ_SLXQ01000001.1"/>
</dbReference>
<dbReference type="AlphaFoldDB" id="A0A4R2R3H0"/>
<keyword evidence="2" id="KW-0378">Hydrolase</keyword>
<keyword evidence="2" id="KW-0540">Nuclease</keyword>
<sequence length="201" mass="22312">MAVDPVTTPSGFDPLVEFYGMWNTELAERYLPIPHTHARKYECVGGNLIMSPAEGTTNSHGEGELFVRLRAGALAAGCYPYLQVNLRFTPDTWIQPDLVLLRAPACGVTWVDPADVLLSVEFVSPVSVRRDRVSKPELCASAGISWYLLVELDYPSRSADLRLYRLDDGRYVRHTAASAGGRFRVDEPLSLDFDPAELLEP</sequence>
<dbReference type="InterPro" id="IPR011335">
    <property type="entry name" value="Restrct_endonuc-II-like"/>
</dbReference>
<evidence type="ECO:0000259" key="1">
    <source>
        <dbReference type="Pfam" id="PF05685"/>
    </source>
</evidence>
<feature type="domain" description="Putative restriction endonuclease" evidence="1">
    <location>
        <begin position="28"/>
        <end position="189"/>
    </location>
</feature>
<gene>
    <name evidence="2" type="ORF">EV191_1011325</name>
</gene>